<dbReference type="Pfam" id="PF13432">
    <property type="entry name" value="TPR_16"/>
    <property type="match status" value="1"/>
</dbReference>
<feature type="repeat" description="TPR" evidence="4">
    <location>
        <begin position="32"/>
        <end position="65"/>
    </location>
</feature>
<evidence type="ECO:0000256" key="1">
    <source>
        <dbReference type="ARBA" id="ARBA00009902"/>
    </source>
</evidence>
<keyword evidence="7" id="KW-1185">Reference proteome</keyword>
<dbReference type="RefSeq" id="WP_168568634.1">
    <property type="nucleotide sequence ID" value="NZ_CP051167.1"/>
</dbReference>
<evidence type="ECO:0000259" key="5">
    <source>
        <dbReference type="Pfam" id="PF00251"/>
    </source>
</evidence>
<dbReference type="InterPro" id="IPR050727">
    <property type="entry name" value="GH43_arabinanases"/>
</dbReference>
<dbReference type="PROSITE" id="PS50005">
    <property type="entry name" value="TPR"/>
    <property type="match status" value="1"/>
</dbReference>
<dbReference type="GO" id="GO:0016798">
    <property type="term" value="F:hydrolase activity, acting on glycosyl bonds"/>
    <property type="evidence" value="ECO:0007669"/>
    <property type="project" value="UniProtKB-KW"/>
</dbReference>
<evidence type="ECO:0000256" key="2">
    <source>
        <dbReference type="ARBA" id="ARBA00022801"/>
    </source>
</evidence>
<dbReference type="InterPro" id="IPR013148">
    <property type="entry name" value="Glyco_hydro_32_N"/>
</dbReference>
<protein>
    <submittedName>
        <fullName evidence="6">Tetratricopeptide repeat protein</fullName>
    </submittedName>
</protein>
<dbReference type="InterPro" id="IPR019734">
    <property type="entry name" value="TPR_rpt"/>
</dbReference>
<dbReference type="SUPFAM" id="SSF48452">
    <property type="entry name" value="TPR-like"/>
    <property type="match status" value="1"/>
</dbReference>
<proteinExistence type="inferred from homology"/>
<keyword evidence="4" id="KW-0802">TPR repeat</keyword>
<dbReference type="SUPFAM" id="SSF75005">
    <property type="entry name" value="Arabinanase/levansucrase/invertase"/>
    <property type="match status" value="1"/>
</dbReference>
<dbReference type="PANTHER" id="PTHR43301">
    <property type="entry name" value="ARABINAN ENDO-1,5-ALPHA-L-ARABINOSIDASE"/>
    <property type="match status" value="1"/>
</dbReference>
<dbReference type="Pfam" id="PF00251">
    <property type="entry name" value="Glyco_hydro_32N"/>
    <property type="match status" value="1"/>
</dbReference>
<gene>
    <name evidence="6" type="ORF">HCG48_07710</name>
</gene>
<dbReference type="InterPro" id="IPR011990">
    <property type="entry name" value="TPR-like_helical_dom_sf"/>
</dbReference>
<dbReference type="InterPro" id="IPR023296">
    <property type="entry name" value="Glyco_hydro_beta-prop_sf"/>
</dbReference>
<reference evidence="6 7" key="1">
    <citation type="submission" date="2020-04" db="EMBL/GenBank/DDBJ databases">
        <authorList>
            <person name="Basu S."/>
            <person name="Maruthanayagam V."/>
            <person name="Chakraborty S."/>
            <person name="Pramanik A."/>
            <person name="Mukherjee J."/>
            <person name="Brink B."/>
        </authorList>
    </citation>
    <scope>NUCLEOTIDE SEQUENCE [LARGE SCALE GENOMIC DNA]</scope>
    <source>
        <strain evidence="6 7">AP17</strain>
    </source>
</reference>
<name>A0A6H1TYN8_9CYAN</name>
<dbReference type="KEGG" id="oxy:HCG48_07710"/>
<evidence type="ECO:0000256" key="4">
    <source>
        <dbReference type="PROSITE-ProRule" id="PRU00339"/>
    </source>
</evidence>
<dbReference type="EMBL" id="CP051167">
    <property type="protein sequence ID" value="QIZ70479.1"/>
    <property type="molecule type" value="Genomic_DNA"/>
</dbReference>
<sequence>MSMEAENEKNWVISESAIAQCQEAIKIDPCNFKNYLYLAQIFEKQGHFEAAIRTYRQAIAIVPECAQFLFNLGDRLLKVGETGLARKSYYLATLAIYPDLAINLHFNSELTFGQHILWDPWLLKTTDGYRLFYLTGKRHIQPFWKQGQISAAISPDLKNWDYLGTVLTPIATSDWEADNLCAGSAYQEGNCYYLFYSASVYQADGVIQSIGLATSSDGVNWRRSPQPILKPDPRFYGGSIRPQLDQNDPITKIVQCRDPYILKKDKTGQYYMFFTAVVGRSRGENPTYSGCVGVAVSDKIDGLYRCLPPACDPVISHSQESIFYELERPQVIFKNNRYYLFFSCWTRLINPAWLETVDRRLISDSSLYCYVSDRLTGPYRAIASTPVVSGSEKTELYGTQLMETPSGDGLFAYGWYCKSKTLEISPRFPAIWTGDRWEIIT</sequence>
<evidence type="ECO:0000313" key="6">
    <source>
        <dbReference type="EMBL" id="QIZ70479.1"/>
    </source>
</evidence>
<comment type="similarity">
    <text evidence="1">Belongs to the glycosyl hydrolase 32 family.</text>
</comment>
<keyword evidence="2" id="KW-0378">Hydrolase</keyword>
<accession>A0A6H1TYN8</accession>
<evidence type="ECO:0000313" key="7">
    <source>
        <dbReference type="Proteomes" id="UP000500857"/>
    </source>
</evidence>
<dbReference type="Gene3D" id="1.25.40.10">
    <property type="entry name" value="Tetratricopeptide repeat domain"/>
    <property type="match status" value="1"/>
</dbReference>
<dbReference type="AlphaFoldDB" id="A0A6H1TYN8"/>
<dbReference type="Gene3D" id="2.115.10.20">
    <property type="entry name" value="Glycosyl hydrolase domain, family 43"/>
    <property type="match status" value="1"/>
</dbReference>
<feature type="domain" description="Glycosyl hydrolase family 32 N-terminal" evidence="5">
    <location>
        <begin position="123"/>
        <end position="276"/>
    </location>
</feature>
<dbReference type="Proteomes" id="UP000500857">
    <property type="component" value="Chromosome"/>
</dbReference>
<evidence type="ECO:0000256" key="3">
    <source>
        <dbReference type="ARBA" id="ARBA00023295"/>
    </source>
</evidence>
<keyword evidence="3" id="KW-0326">Glycosidase</keyword>
<organism evidence="6 7">
    <name type="scientific">Oxynema aestuarii AP17</name>
    <dbReference type="NCBI Taxonomy" id="2064643"/>
    <lineage>
        <taxon>Bacteria</taxon>
        <taxon>Bacillati</taxon>
        <taxon>Cyanobacteriota</taxon>
        <taxon>Cyanophyceae</taxon>
        <taxon>Oscillatoriophycideae</taxon>
        <taxon>Oscillatoriales</taxon>
        <taxon>Oscillatoriaceae</taxon>
        <taxon>Oxynema</taxon>
        <taxon>Oxynema aestuarii</taxon>
    </lineage>
</organism>
<dbReference type="PANTHER" id="PTHR43301:SF3">
    <property type="entry name" value="ARABINAN ENDO-1,5-ALPHA-L-ARABINOSIDASE A-RELATED"/>
    <property type="match status" value="1"/>
</dbReference>